<evidence type="ECO:0000313" key="2">
    <source>
        <dbReference type="EMBL" id="AAU85068.1"/>
    </source>
</evidence>
<organism evidence="2 3">
    <name type="scientific">Bacillus phage BCASJ1c</name>
    <dbReference type="NCBI Taxonomy" id="294382"/>
    <lineage>
        <taxon>Viruses</taxon>
        <taxon>Duplodnaviria</taxon>
        <taxon>Heunggongvirae</taxon>
        <taxon>Uroviricota</taxon>
        <taxon>Caudoviricetes</taxon>
        <taxon>Jarrellvirus</taxon>
        <taxon>Jarrellvirus BCAJ1</taxon>
    </lineage>
</organism>
<dbReference type="Gene3D" id="2.30.30.290">
    <property type="entry name" value="YopX-like domains"/>
    <property type="match status" value="1"/>
</dbReference>
<keyword evidence="3" id="KW-1185">Reference proteome</keyword>
<evidence type="ECO:0000259" key="1">
    <source>
        <dbReference type="Pfam" id="PF09643"/>
    </source>
</evidence>
<gene>
    <name evidence="2" type="primary">21</name>
</gene>
<reference evidence="2 3" key="1">
    <citation type="journal article" date="2004" name="Extremophiles">
        <title>The Genome of BCJA1, a Bacteriophage Active Against the Alkaliphilic Bacterium, Bacillus clarkii.</title>
        <authorList>
            <person name="Kropinski A.M."/>
            <person name="Hayward M."/>
            <person name="Agnew D."/>
            <person name="Jarrell K.F."/>
        </authorList>
    </citation>
    <scope>NUCLEOTIDE SEQUENCE [LARGE SCALE GENOMIC DNA]</scope>
</reference>
<dbReference type="Proteomes" id="UP000001585">
    <property type="component" value="Segment"/>
</dbReference>
<dbReference type="Pfam" id="PF09643">
    <property type="entry name" value="YopX"/>
    <property type="match status" value="1"/>
</dbReference>
<dbReference type="OrthoDB" id="28597at10239"/>
<dbReference type="RefSeq" id="YP_164399.1">
    <property type="nucleotide sequence ID" value="NC_006557.1"/>
</dbReference>
<dbReference type="KEGG" id="vg:3197272"/>
<sequence length="129" mass="15298">MRENKFRAWNKNKNIMVYEDEDNSADYWDGVCSSDIEMINARLNSEIYIWLQYTGLKDKKGKEIYDSDIAKRETFVFGEIRTFIGQVKMYEGCWWIDNGTAAVPLWNELHQLEVIGNIYEDPQLLELEE</sequence>
<evidence type="ECO:0000313" key="3">
    <source>
        <dbReference type="Proteomes" id="UP000001585"/>
    </source>
</evidence>
<feature type="domain" description="YopX protein" evidence="1">
    <location>
        <begin position="5"/>
        <end position="126"/>
    </location>
</feature>
<accession>Q5YA89</accession>
<dbReference type="EMBL" id="AY616446">
    <property type="protein sequence ID" value="AAU85068.1"/>
    <property type="molecule type" value="Genomic_DNA"/>
</dbReference>
<dbReference type="InterPro" id="IPR023385">
    <property type="entry name" value="YopX-like_C"/>
</dbReference>
<dbReference type="Gene3D" id="3.30.1490.160">
    <property type="entry name" value="ctc02137 like domains"/>
    <property type="match status" value="1"/>
</dbReference>
<proteinExistence type="predicted"/>
<name>Q5YA89_9CAUD</name>
<dbReference type="NCBIfam" id="TIGR01671">
    <property type="entry name" value="phage_TIGR01671"/>
    <property type="match status" value="1"/>
</dbReference>
<protein>
    <submittedName>
        <fullName evidence="2">21</fullName>
    </submittedName>
</protein>
<dbReference type="InterPro" id="IPR019096">
    <property type="entry name" value="YopX_protein"/>
</dbReference>
<dbReference type="SUPFAM" id="SSF159006">
    <property type="entry name" value="YopX-like"/>
    <property type="match status" value="1"/>
</dbReference>
<dbReference type="InterPro" id="IPR010024">
    <property type="entry name" value="CHP16711"/>
</dbReference>